<evidence type="ECO:0000256" key="1">
    <source>
        <dbReference type="ARBA" id="ARBA00006217"/>
    </source>
</evidence>
<keyword evidence="3 4" id="KW-0862">Zinc</keyword>
<feature type="binding site" evidence="4">
    <location>
        <position position="18"/>
    </location>
    <ligand>
        <name>Zn(2+)</name>
        <dbReference type="ChEBI" id="CHEBI:29105"/>
    </ligand>
</feature>
<dbReference type="InterPro" id="IPR001765">
    <property type="entry name" value="Carbonic_anhydrase"/>
</dbReference>
<protein>
    <recommendedName>
        <fullName evidence="5">Carbonic anhydrase</fullName>
        <ecNumber evidence="5">4.2.1.1</ecNumber>
    </recommendedName>
    <alternativeName>
        <fullName evidence="5">Carbonate dehydratase</fullName>
    </alternativeName>
</protein>
<proteinExistence type="inferred from homology"/>
<dbReference type="InterPro" id="IPR036874">
    <property type="entry name" value="Carbonic_anhydrase_sf"/>
</dbReference>
<dbReference type="AlphaFoldDB" id="A0A6A6CLN0"/>
<comment type="similarity">
    <text evidence="1 5">Belongs to the beta-class carbonic anhydrase family.</text>
</comment>
<dbReference type="EC" id="4.2.1.1" evidence="5"/>
<feature type="binding site" evidence="4">
    <location>
        <position position="69"/>
    </location>
    <ligand>
        <name>Zn(2+)</name>
        <dbReference type="ChEBI" id="CHEBI:29105"/>
    </ligand>
</feature>
<dbReference type="Proteomes" id="UP000799537">
    <property type="component" value="Unassembled WGS sequence"/>
</dbReference>
<keyword evidence="5" id="KW-0456">Lyase</keyword>
<keyword evidence="2 4" id="KW-0479">Metal-binding</keyword>
<organism evidence="6 7">
    <name type="scientific">Zasmidium cellare ATCC 36951</name>
    <dbReference type="NCBI Taxonomy" id="1080233"/>
    <lineage>
        <taxon>Eukaryota</taxon>
        <taxon>Fungi</taxon>
        <taxon>Dikarya</taxon>
        <taxon>Ascomycota</taxon>
        <taxon>Pezizomycotina</taxon>
        <taxon>Dothideomycetes</taxon>
        <taxon>Dothideomycetidae</taxon>
        <taxon>Mycosphaerellales</taxon>
        <taxon>Mycosphaerellaceae</taxon>
        <taxon>Zasmidium</taxon>
    </lineage>
</organism>
<dbReference type="PANTHER" id="PTHR43175:SF3">
    <property type="entry name" value="CARBON DISULFIDE HYDROLASE"/>
    <property type="match status" value="1"/>
</dbReference>
<comment type="function">
    <text evidence="5">Reversible hydration of carbon dioxide.</text>
</comment>
<dbReference type="OrthoDB" id="10248475at2759"/>
<evidence type="ECO:0000256" key="2">
    <source>
        <dbReference type="ARBA" id="ARBA00022723"/>
    </source>
</evidence>
<feature type="binding site" evidence="4">
    <location>
        <position position="72"/>
    </location>
    <ligand>
        <name>Zn(2+)</name>
        <dbReference type="ChEBI" id="CHEBI:29105"/>
    </ligand>
</feature>
<keyword evidence="7" id="KW-1185">Reference proteome</keyword>
<name>A0A6A6CLN0_ZASCE</name>
<dbReference type="Gene3D" id="3.40.1050.10">
    <property type="entry name" value="Carbonic anhydrase"/>
    <property type="match status" value="1"/>
</dbReference>
<dbReference type="Pfam" id="PF00484">
    <property type="entry name" value="Pro_CA"/>
    <property type="match status" value="1"/>
</dbReference>
<evidence type="ECO:0000313" key="6">
    <source>
        <dbReference type="EMBL" id="KAF2167060.1"/>
    </source>
</evidence>
<dbReference type="GeneID" id="54565930"/>
<dbReference type="SMART" id="SM00947">
    <property type="entry name" value="Pro_CA"/>
    <property type="match status" value="1"/>
</dbReference>
<evidence type="ECO:0000256" key="3">
    <source>
        <dbReference type="ARBA" id="ARBA00022833"/>
    </source>
</evidence>
<dbReference type="RefSeq" id="XP_033667949.1">
    <property type="nucleotide sequence ID" value="XM_033812658.1"/>
</dbReference>
<gene>
    <name evidence="6" type="ORF">M409DRAFT_54272</name>
</gene>
<accession>A0A6A6CLN0</accession>
<comment type="cofactor">
    <cofactor evidence="4">
        <name>Zn(2+)</name>
        <dbReference type="ChEBI" id="CHEBI:29105"/>
    </cofactor>
    <text evidence="4">Binds 1 zinc ion per subunit.</text>
</comment>
<dbReference type="GO" id="GO:0008270">
    <property type="term" value="F:zinc ion binding"/>
    <property type="evidence" value="ECO:0007669"/>
    <property type="project" value="UniProtKB-UniRule"/>
</dbReference>
<reference evidence="6" key="1">
    <citation type="journal article" date="2020" name="Stud. Mycol.">
        <title>101 Dothideomycetes genomes: a test case for predicting lifestyles and emergence of pathogens.</title>
        <authorList>
            <person name="Haridas S."/>
            <person name="Albert R."/>
            <person name="Binder M."/>
            <person name="Bloem J."/>
            <person name="Labutti K."/>
            <person name="Salamov A."/>
            <person name="Andreopoulos B."/>
            <person name="Baker S."/>
            <person name="Barry K."/>
            <person name="Bills G."/>
            <person name="Bluhm B."/>
            <person name="Cannon C."/>
            <person name="Castanera R."/>
            <person name="Culley D."/>
            <person name="Daum C."/>
            <person name="Ezra D."/>
            <person name="Gonzalez J."/>
            <person name="Henrissat B."/>
            <person name="Kuo A."/>
            <person name="Liang C."/>
            <person name="Lipzen A."/>
            <person name="Lutzoni F."/>
            <person name="Magnuson J."/>
            <person name="Mondo S."/>
            <person name="Nolan M."/>
            <person name="Ohm R."/>
            <person name="Pangilinan J."/>
            <person name="Park H.-J."/>
            <person name="Ramirez L."/>
            <person name="Alfaro M."/>
            <person name="Sun H."/>
            <person name="Tritt A."/>
            <person name="Yoshinaga Y."/>
            <person name="Zwiers L.-H."/>
            <person name="Turgeon B."/>
            <person name="Goodwin S."/>
            <person name="Spatafora J."/>
            <person name="Crous P."/>
            <person name="Grigoriev I."/>
        </authorList>
    </citation>
    <scope>NUCLEOTIDE SEQUENCE</scope>
    <source>
        <strain evidence="6">ATCC 36951</strain>
    </source>
</reference>
<evidence type="ECO:0000256" key="5">
    <source>
        <dbReference type="RuleBase" id="RU003956"/>
    </source>
</evidence>
<comment type="catalytic activity">
    <reaction evidence="5">
        <text>hydrogencarbonate + H(+) = CO2 + H2O</text>
        <dbReference type="Rhea" id="RHEA:10748"/>
        <dbReference type="ChEBI" id="CHEBI:15377"/>
        <dbReference type="ChEBI" id="CHEBI:15378"/>
        <dbReference type="ChEBI" id="CHEBI:16526"/>
        <dbReference type="ChEBI" id="CHEBI:17544"/>
        <dbReference type="EC" id="4.2.1.1"/>
    </reaction>
</comment>
<feature type="binding site" evidence="4">
    <location>
        <position position="16"/>
    </location>
    <ligand>
        <name>Zn(2+)</name>
        <dbReference type="ChEBI" id="CHEBI:29105"/>
    </ligand>
</feature>
<dbReference type="PANTHER" id="PTHR43175">
    <property type="entry name" value="CARBONIC ANHYDRASE"/>
    <property type="match status" value="1"/>
</dbReference>
<dbReference type="SUPFAM" id="SSF53056">
    <property type="entry name" value="beta-carbonic anhydrase, cab"/>
    <property type="match status" value="1"/>
</dbReference>
<dbReference type="CDD" id="cd03379">
    <property type="entry name" value="beta_CA_cladeD"/>
    <property type="match status" value="1"/>
</dbReference>
<dbReference type="GO" id="GO:0004089">
    <property type="term" value="F:carbonate dehydratase activity"/>
    <property type="evidence" value="ECO:0007669"/>
    <property type="project" value="UniProtKB-UniRule"/>
</dbReference>
<evidence type="ECO:0000256" key="4">
    <source>
        <dbReference type="PIRSR" id="PIRSR601765-1"/>
    </source>
</evidence>
<dbReference type="EMBL" id="ML993594">
    <property type="protein sequence ID" value="KAF2167060.1"/>
    <property type="molecule type" value="Genomic_DNA"/>
</dbReference>
<sequence>MASVEQRFQALVELACCDSRVDPTAIFKIQLGEATVLKNAGGRVTDDTFRSLGVVGSISTLGLIVVLHHTDCGGLFRTDEDIRKIWSDRNPEHAQEISTKAFGTYKDSGLEECLRQDVAKVRGWPLLPKDVPVVGYSYEVETGRVTQVV</sequence>
<evidence type="ECO:0000313" key="7">
    <source>
        <dbReference type="Proteomes" id="UP000799537"/>
    </source>
</evidence>